<gene>
    <name evidence="2" type="ORF">A4R26_31600</name>
</gene>
<dbReference type="GO" id="GO:0008270">
    <property type="term" value="F:zinc ion binding"/>
    <property type="evidence" value="ECO:0007669"/>
    <property type="project" value="InterPro"/>
</dbReference>
<evidence type="ECO:0000259" key="1">
    <source>
        <dbReference type="SMART" id="SM00400"/>
    </source>
</evidence>
<feature type="domain" description="Zinc finger CHC2-type" evidence="1">
    <location>
        <begin position="35"/>
        <end position="89"/>
    </location>
</feature>
<dbReference type="Pfam" id="PF13155">
    <property type="entry name" value="Toprim_2"/>
    <property type="match status" value="1"/>
</dbReference>
<dbReference type="OrthoDB" id="8536512at2"/>
<dbReference type="GO" id="GO:0003677">
    <property type="term" value="F:DNA binding"/>
    <property type="evidence" value="ECO:0007669"/>
    <property type="project" value="InterPro"/>
</dbReference>
<dbReference type="Pfam" id="PF01807">
    <property type="entry name" value="Zn_ribbon_DnaG"/>
    <property type="match status" value="1"/>
</dbReference>
<organism evidence="2 3">
    <name type="scientific">Niastella populi</name>
    <dbReference type="NCBI Taxonomy" id="550983"/>
    <lineage>
        <taxon>Bacteria</taxon>
        <taxon>Pseudomonadati</taxon>
        <taxon>Bacteroidota</taxon>
        <taxon>Chitinophagia</taxon>
        <taxon>Chitinophagales</taxon>
        <taxon>Chitinophagaceae</taxon>
        <taxon>Niastella</taxon>
    </lineage>
</organism>
<evidence type="ECO:0000313" key="2">
    <source>
        <dbReference type="EMBL" id="OQP47947.1"/>
    </source>
</evidence>
<protein>
    <recommendedName>
        <fullName evidence="1">Zinc finger CHC2-type domain-containing protein</fullName>
    </recommendedName>
</protein>
<dbReference type="EMBL" id="LWBP01000236">
    <property type="protein sequence ID" value="OQP47947.1"/>
    <property type="molecule type" value="Genomic_DNA"/>
</dbReference>
<reference evidence="3" key="1">
    <citation type="submission" date="2016-04" db="EMBL/GenBank/DDBJ databases">
        <authorList>
            <person name="Chen L."/>
            <person name="Zhuang W."/>
            <person name="Wang G."/>
        </authorList>
    </citation>
    <scope>NUCLEOTIDE SEQUENCE [LARGE SCALE GENOMIC DNA]</scope>
    <source>
        <strain evidence="3">208</strain>
    </source>
</reference>
<accession>A0A1V9EP95</accession>
<comment type="caution">
    <text evidence="2">The sequence shown here is derived from an EMBL/GenBank/DDBJ whole genome shotgun (WGS) entry which is preliminary data.</text>
</comment>
<dbReference type="Gene3D" id="3.40.1360.10">
    <property type="match status" value="1"/>
</dbReference>
<dbReference type="STRING" id="550983.A4R26_31600"/>
<evidence type="ECO:0000313" key="3">
    <source>
        <dbReference type="Proteomes" id="UP000192276"/>
    </source>
</evidence>
<sequence>MATCALTCADAKKIDLVDYLASLGYHPQKVSHPDYWFLSPFRDEKTASFKVNRKLNVFYDHGIGNGGDLIDFGTRFYNCSVSEFLNRLAGQLNQNSLSFHPPTQASKTEFRPTVRDTFSAGKKRENPDGKIIIMGDRPIASNPLLEYLKKRCIPLEIADRFCREIDFLLYGKKYTVIGFKNNAGGYELRSENFKGSSSPKDITFVDNRTDDVAVFEGFFSFLSFCTINKNLTAPLSNCLVLNSLSFFEKSRPLMEKYKQVHLILDRDTAGIKHTRQALEWNIDKYIDRSDFYKNRKDLNDWLVHHQQGQRQSLRPGRHF</sequence>
<dbReference type="GO" id="GO:0006260">
    <property type="term" value="P:DNA replication"/>
    <property type="evidence" value="ECO:0007669"/>
    <property type="project" value="InterPro"/>
</dbReference>
<name>A0A1V9EP95_9BACT</name>
<dbReference type="RefSeq" id="WP_081170372.1">
    <property type="nucleotide sequence ID" value="NZ_LWBP01000236.1"/>
</dbReference>
<dbReference type="Gene3D" id="3.90.580.10">
    <property type="entry name" value="Zinc finger, CHC2-type domain"/>
    <property type="match status" value="1"/>
</dbReference>
<dbReference type="Proteomes" id="UP000192276">
    <property type="component" value="Unassembled WGS sequence"/>
</dbReference>
<dbReference type="InterPro" id="IPR036977">
    <property type="entry name" value="DNA_primase_Znf_CHC2"/>
</dbReference>
<proteinExistence type="predicted"/>
<dbReference type="SMART" id="SM00400">
    <property type="entry name" value="ZnF_CHCC"/>
    <property type="match status" value="1"/>
</dbReference>
<dbReference type="SUPFAM" id="SSF56731">
    <property type="entry name" value="DNA primase core"/>
    <property type="match status" value="1"/>
</dbReference>
<dbReference type="SUPFAM" id="SSF57783">
    <property type="entry name" value="Zinc beta-ribbon"/>
    <property type="match status" value="1"/>
</dbReference>
<keyword evidence="3" id="KW-1185">Reference proteome</keyword>
<dbReference type="GO" id="GO:0003899">
    <property type="term" value="F:DNA-directed RNA polymerase activity"/>
    <property type="evidence" value="ECO:0007669"/>
    <property type="project" value="InterPro"/>
</dbReference>
<dbReference type="AlphaFoldDB" id="A0A1V9EP95"/>
<dbReference type="InterPro" id="IPR002694">
    <property type="entry name" value="Znf_CHC2"/>
</dbReference>